<dbReference type="EMBL" id="LDAU01000082">
    <property type="protein sequence ID" value="KRX07615.1"/>
    <property type="molecule type" value="Genomic_DNA"/>
</dbReference>
<accession>A0A0V0QZ69</accession>
<comment type="caution">
    <text evidence="3">The sequence shown here is derived from an EMBL/GenBank/DDBJ whole genome shotgun (WGS) entry which is preliminary data.</text>
</comment>
<dbReference type="AlphaFoldDB" id="A0A0V0QZ69"/>
<evidence type="ECO:0000313" key="4">
    <source>
        <dbReference type="Proteomes" id="UP000054937"/>
    </source>
</evidence>
<evidence type="ECO:0000256" key="2">
    <source>
        <dbReference type="SAM" id="MobiDB-lite"/>
    </source>
</evidence>
<name>A0A0V0QZ69_PSEPJ</name>
<sequence length="604" mass="72022">MKIFDLQQIFFGDQLEKFQNQKKVLKIRSSSSGTLDDRSEKNNLSKKESYSKNISLKSKEHSVLQFQQELNLQEYQSNNMRSQSYTKNKKNDQSFIIESLNEIKKQSLDEITQIQRKSSIENSINSKDFVQDSEIKKKKKEYKKQNQSDKALQMVKKLIQKQSGSGSQLLEMQQKKKQEIDEIFKNETVKKSQGLSKELKHIEMCRKQKKNCYSLCYPQFKGIFFKSEQENEENDLKYQQCEIQDNNNVLKSNQNQNEEKEEISLQQKNQEVFEGQVQEKQDEQQKGYENYNTIQSKYKFSDQYLEEEKQKKEESQNQYKNVYSQQQQLFSQKNVKNSFYSNFSGQNTNISEQFINQSRQNNQNDTEQSLQYGNNNKQYFKYESPQKKKIINFPYFSNSLKQNEISQKSQNLSITKQKNQYINKQNDIKIANEKSGKAKSYQIFLTEQNNFKQDGQILPYLNQNQVSYFDMQLGKFKKNDQNSEQLEQIKKNINIQKVQTKNSEKKPLSAIKENKRVKISYSVDLNNKNDFNSDQNLSKDNKLKKQSTVLNFQNQIQDKRQNFLESEQKRILRQLEEIKEKQNHVKKFLDQKKNLRSSRFQREY</sequence>
<protein>
    <submittedName>
        <fullName evidence="3">Uncharacterized protein</fullName>
    </submittedName>
</protein>
<dbReference type="Proteomes" id="UP000054937">
    <property type="component" value="Unassembled WGS sequence"/>
</dbReference>
<organism evidence="3 4">
    <name type="scientific">Pseudocohnilembus persalinus</name>
    <name type="common">Ciliate</name>
    <dbReference type="NCBI Taxonomy" id="266149"/>
    <lineage>
        <taxon>Eukaryota</taxon>
        <taxon>Sar</taxon>
        <taxon>Alveolata</taxon>
        <taxon>Ciliophora</taxon>
        <taxon>Intramacronucleata</taxon>
        <taxon>Oligohymenophorea</taxon>
        <taxon>Scuticociliatia</taxon>
        <taxon>Philasterida</taxon>
        <taxon>Pseudocohnilembidae</taxon>
        <taxon>Pseudocohnilembus</taxon>
    </lineage>
</organism>
<keyword evidence="1" id="KW-0175">Coiled coil</keyword>
<feature type="coiled-coil region" evidence="1">
    <location>
        <begin position="561"/>
        <end position="598"/>
    </location>
</feature>
<keyword evidence="4" id="KW-1185">Reference proteome</keyword>
<evidence type="ECO:0000256" key="1">
    <source>
        <dbReference type="SAM" id="Coils"/>
    </source>
</evidence>
<dbReference type="InParanoid" id="A0A0V0QZ69"/>
<gene>
    <name evidence="3" type="ORF">PPERSA_11164</name>
</gene>
<feature type="compositionally biased region" description="Basic and acidic residues" evidence="2">
    <location>
        <begin position="35"/>
        <end position="50"/>
    </location>
</feature>
<reference evidence="3 4" key="1">
    <citation type="journal article" date="2015" name="Sci. Rep.">
        <title>Genome of the facultative scuticociliatosis pathogen Pseudocohnilembus persalinus provides insight into its virulence through horizontal gene transfer.</title>
        <authorList>
            <person name="Xiong J."/>
            <person name="Wang G."/>
            <person name="Cheng J."/>
            <person name="Tian M."/>
            <person name="Pan X."/>
            <person name="Warren A."/>
            <person name="Jiang C."/>
            <person name="Yuan D."/>
            <person name="Miao W."/>
        </authorList>
    </citation>
    <scope>NUCLEOTIDE SEQUENCE [LARGE SCALE GENOMIC DNA]</scope>
    <source>
        <strain evidence="3">36N120E</strain>
    </source>
</reference>
<proteinExistence type="predicted"/>
<feature type="region of interest" description="Disordered" evidence="2">
    <location>
        <begin position="29"/>
        <end position="50"/>
    </location>
</feature>
<evidence type="ECO:0000313" key="3">
    <source>
        <dbReference type="EMBL" id="KRX07615.1"/>
    </source>
</evidence>